<evidence type="ECO:0000313" key="1">
    <source>
        <dbReference type="EMBL" id="RPB18425.1"/>
    </source>
</evidence>
<proteinExistence type="predicted"/>
<dbReference type="InParanoid" id="A0A3N4LKG1"/>
<dbReference type="Proteomes" id="UP000267821">
    <property type="component" value="Unassembled WGS sequence"/>
</dbReference>
<name>A0A3N4LKG1_9PEZI</name>
<keyword evidence="2" id="KW-1185">Reference proteome</keyword>
<dbReference type="AlphaFoldDB" id="A0A3N4LKG1"/>
<evidence type="ECO:0000313" key="2">
    <source>
        <dbReference type="Proteomes" id="UP000267821"/>
    </source>
</evidence>
<dbReference type="EMBL" id="ML121631">
    <property type="protein sequence ID" value="RPB18425.1"/>
    <property type="molecule type" value="Genomic_DNA"/>
</dbReference>
<reference evidence="1 2" key="1">
    <citation type="journal article" date="2018" name="Nat. Ecol. Evol.">
        <title>Pezizomycetes genomes reveal the molecular basis of ectomycorrhizal truffle lifestyle.</title>
        <authorList>
            <person name="Murat C."/>
            <person name="Payen T."/>
            <person name="Noel B."/>
            <person name="Kuo A."/>
            <person name="Morin E."/>
            <person name="Chen J."/>
            <person name="Kohler A."/>
            <person name="Krizsan K."/>
            <person name="Balestrini R."/>
            <person name="Da Silva C."/>
            <person name="Montanini B."/>
            <person name="Hainaut M."/>
            <person name="Levati E."/>
            <person name="Barry K.W."/>
            <person name="Belfiori B."/>
            <person name="Cichocki N."/>
            <person name="Clum A."/>
            <person name="Dockter R.B."/>
            <person name="Fauchery L."/>
            <person name="Guy J."/>
            <person name="Iotti M."/>
            <person name="Le Tacon F."/>
            <person name="Lindquist E.A."/>
            <person name="Lipzen A."/>
            <person name="Malagnac F."/>
            <person name="Mello A."/>
            <person name="Molinier V."/>
            <person name="Miyauchi S."/>
            <person name="Poulain J."/>
            <person name="Riccioni C."/>
            <person name="Rubini A."/>
            <person name="Sitrit Y."/>
            <person name="Splivallo R."/>
            <person name="Traeger S."/>
            <person name="Wang M."/>
            <person name="Zifcakova L."/>
            <person name="Wipf D."/>
            <person name="Zambonelli A."/>
            <person name="Paolocci F."/>
            <person name="Nowrousian M."/>
            <person name="Ottonello S."/>
            <person name="Baldrian P."/>
            <person name="Spatafora J.W."/>
            <person name="Henrissat B."/>
            <person name="Nagy L.G."/>
            <person name="Aury J.M."/>
            <person name="Wincker P."/>
            <person name="Grigoriev I.V."/>
            <person name="Bonfante P."/>
            <person name="Martin F.M."/>
        </authorList>
    </citation>
    <scope>NUCLEOTIDE SEQUENCE [LARGE SCALE GENOMIC DNA]</scope>
    <source>
        <strain evidence="1 2">ATCC MYA-4762</strain>
    </source>
</reference>
<organism evidence="1 2">
    <name type="scientific">Terfezia boudieri ATCC MYA-4762</name>
    <dbReference type="NCBI Taxonomy" id="1051890"/>
    <lineage>
        <taxon>Eukaryota</taxon>
        <taxon>Fungi</taxon>
        <taxon>Dikarya</taxon>
        <taxon>Ascomycota</taxon>
        <taxon>Pezizomycotina</taxon>
        <taxon>Pezizomycetes</taxon>
        <taxon>Pezizales</taxon>
        <taxon>Pezizaceae</taxon>
        <taxon>Terfezia</taxon>
    </lineage>
</organism>
<protein>
    <submittedName>
        <fullName evidence="1">Uncharacterized protein</fullName>
    </submittedName>
</protein>
<gene>
    <name evidence="1" type="ORF">L211DRAFT_854139</name>
</gene>
<sequence>MEIIEKGLKEADMLFNREGGISSRSDTPVSSTIQSYLEERSRDLNFYSIVKVDDTMNNSVDKDKVEELDIPDSESPLDLETEVTKLPSRALDPLKLRVPVVVCKRNKKYLDLKAVEKRIRAELDSNEKEELDNNKAECQKKDTKMKKSNTKLDLEDLISI</sequence>
<accession>A0A3N4LKG1</accession>